<gene>
    <name evidence="4" type="ORF">DPMN_063092</name>
</gene>
<dbReference type="GO" id="GO:0004386">
    <property type="term" value="F:helicase activity"/>
    <property type="evidence" value="ECO:0007669"/>
    <property type="project" value="UniProtKB-KW"/>
</dbReference>
<dbReference type="AlphaFoldDB" id="A0A9D4HIR4"/>
<name>A0A9D4HIR4_DREPO</name>
<dbReference type="InterPro" id="IPR011545">
    <property type="entry name" value="DEAD/DEAH_box_helicase_dom"/>
</dbReference>
<dbReference type="GO" id="GO:0005524">
    <property type="term" value="F:ATP binding"/>
    <property type="evidence" value="ECO:0007669"/>
    <property type="project" value="InterPro"/>
</dbReference>
<keyword evidence="2" id="KW-0067">ATP-binding</keyword>
<evidence type="ECO:0000256" key="2">
    <source>
        <dbReference type="ARBA" id="ARBA00022806"/>
    </source>
</evidence>
<proteinExistence type="predicted"/>
<comment type="caution">
    <text evidence="4">The sequence shown here is derived from an EMBL/GenBank/DDBJ whole genome shotgun (WGS) entry which is preliminary data.</text>
</comment>
<sequence>MISGLNPHFREHLTIGRLIDLIKKKSTNLKRVTFLVYDEADRMFDMGFEAQVRSIADHVRPDRQTLLFSATFRRKVEKLARDILADPIRVVQGEAGVANEDVTQMLNCPSMERNEVIHSFKKKEVPILVATDVAGQ</sequence>
<keyword evidence="2" id="KW-0347">Helicase</keyword>
<dbReference type="PANTHER" id="PTHR47958">
    <property type="entry name" value="ATP-DEPENDENT RNA HELICASE DBP3"/>
    <property type="match status" value="1"/>
</dbReference>
<keyword evidence="2" id="KW-0547">Nucleotide-binding</keyword>
<keyword evidence="5" id="KW-1185">Reference proteome</keyword>
<dbReference type="InterPro" id="IPR027417">
    <property type="entry name" value="P-loop_NTPase"/>
</dbReference>
<keyword evidence="1" id="KW-0378">Hydrolase</keyword>
<dbReference type="Proteomes" id="UP000828390">
    <property type="component" value="Unassembled WGS sequence"/>
</dbReference>
<organism evidence="4 5">
    <name type="scientific">Dreissena polymorpha</name>
    <name type="common">Zebra mussel</name>
    <name type="synonym">Mytilus polymorpha</name>
    <dbReference type="NCBI Taxonomy" id="45954"/>
    <lineage>
        <taxon>Eukaryota</taxon>
        <taxon>Metazoa</taxon>
        <taxon>Spiralia</taxon>
        <taxon>Lophotrochozoa</taxon>
        <taxon>Mollusca</taxon>
        <taxon>Bivalvia</taxon>
        <taxon>Autobranchia</taxon>
        <taxon>Heteroconchia</taxon>
        <taxon>Euheterodonta</taxon>
        <taxon>Imparidentia</taxon>
        <taxon>Neoheterodontei</taxon>
        <taxon>Myida</taxon>
        <taxon>Dreissenoidea</taxon>
        <taxon>Dreissenidae</taxon>
        <taxon>Dreissena</taxon>
    </lineage>
</organism>
<reference evidence="4" key="2">
    <citation type="submission" date="2020-11" db="EMBL/GenBank/DDBJ databases">
        <authorList>
            <person name="McCartney M.A."/>
            <person name="Auch B."/>
            <person name="Kono T."/>
            <person name="Mallez S."/>
            <person name="Becker A."/>
            <person name="Gohl D.M."/>
            <person name="Silverstein K.A.T."/>
            <person name="Koren S."/>
            <person name="Bechman K.B."/>
            <person name="Herman A."/>
            <person name="Abrahante J.E."/>
            <person name="Garbe J."/>
        </authorList>
    </citation>
    <scope>NUCLEOTIDE SEQUENCE</scope>
    <source>
        <strain evidence="4">Duluth1</strain>
        <tissue evidence="4">Whole animal</tissue>
    </source>
</reference>
<dbReference type="GO" id="GO:0003676">
    <property type="term" value="F:nucleic acid binding"/>
    <property type="evidence" value="ECO:0007669"/>
    <property type="project" value="InterPro"/>
</dbReference>
<feature type="domain" description="Helicase ATP-binding" evidence="3">
    <location>
        <begin position="14"/>
        <end position="90"/>
    </location>
</feature>
<dbReference type="Pfam" id="PF00270">
    <property type="entry name" value="DEAD"/>
    <property type="match status" value="1"/>
</dbReference>
<dbReference type="Gene3D" id="3.40.50.300">
    <property type="entry name" value="P-loop containing nucleotide triphosphate hydrolases"/>
    <property type="match status" value="1"/>
</dbReference>
<protein>
    <recommendedName>
        <fullName evidence="3">Helicase ATP-binding domain-containing protein</fullName>
    </recommendedName>
</protein>
<dbReference type="SUPFAM" id="SSF52540">
    <property type="entry name" value="P-loop containing nucleoside triphosphate hydrolases"/>
    <property type="match status" value="1"/>
</dbReference>
<dbReference type="EMBL" id="JAIWYP010000013">
    <property type="protein sequence ID" value="KAH3720197.1"/>
    <property type="molecule type" value="Genomic_DNA"/>
</dbReference>
<evidence type="ECO:0000256" key="1">
    <source>
        <dbReference type="ARBA" id="ARBA00022801"/>
    </source>
</evidence>
<evidence type="ECO:0000313" key="5">
    <source>
        <dbReference type="Proteomes" id="UP000828390"/>
    </source>
</evidence>
<dbReference type="InterPro" id="IPR014001">
    <property type="entry name" value="Helicase_ATP-bd"/>
</dbReference>
<evidence type="ECO:0000313" key="4">
    <source>
        <dbReference type="EMBL" id="KAH3720197.1"/>
    </source>
</evidence>
<evidence type="ECO:0000259" key="3">
    <source>
        <dbReference type="PROSITE" id="PS51192"/>
    </source>
</evidence>
<dbReference type="PROSITE" id="PS51192">
    <property type="entry name" value="HELICASE_ATP_BIND_1"/>
    <property type="match status" value="1"/>
</dbReference>
<accession>A0A9D4HIR4</accession>
<dbReference type="GO" id="GO:0016787">
    <property type="term" value="F:hydrolase activity"/>
    <property type="evidence" value="ECO:0007669"/>
    <property type="project" value="UniProtKB-KW"/>
</dbReference>
<reference evidence="4" key="1">
    <citation type="journal article" date="2019" name="bioRxiv">
        <title>The Genome of the Zebra Mussel, Dreissena polymorpha: A Resource for Invasive Species Research.</title>
        <authorList>
            <person name="McCartney M.A."/>
            <person name="Auch B."/>
            <person name="Kono T."/>
            <person name="Mallez S."/>
            <person name="Zhang Y."/>
            <person name="Obille A."/>
            <person name="Becker A."/>
            <person name="Abrahante J.E."/>
            <person name="Garbe J."/>
            <person name="Badalamenti J.P."/>
            <person name="Herman A."/>
            <person name="Mangelson H."/>
            <person name="Liachko I."/>
            <person name="Sullivan S."/>
            <person name="Sone E.D."/>
            <person name="Koren S."/>
            <person name="Silverstein K.A.T."/>
            <person name="Beckman K.B."/>
            <person name="Gohl D.M."/>
        </authorList>
    </citation>
    <scope>NUCLEOTIDE SEQUENCE</scope>
    <source>
        <strain evidence="4">Duluth1</strain>
        <tissue evidence="4">Whole animal</tissue>
    </source>
</reference>